<dbReference type="SUPFAM" id="SSF55469">
    <property type="entry name" value="FMN-dependent nitroreductase-like"/>
    <property type="match status" value="1"/>
</dbReference>
<organism evidence="4 5">
    <name type="scientific">Candidatus Syntrophonatronum acetioxidans</name>
    <dbReference type="NCBI Taxonomy" id="1795816"/>
    <lineage>
        <taxon>Bacteria</taxon>
        <taxon>Bacillati</taxon>
        <taxon>Bacillota</taxon>
        <taxon>Clostridia</taxon>
        <taxon>Eubacteriales</taxon>
        <taxon>Syntrophomonadaceae</taxon>
        <taxon>Candidatus Syntrophonatronum</taxon>
    </lineage>
</organism>
<feature type="domain" description="Nitroreductase" evidence="3">
    <location>
        <begin position="7"/>
        <end position="65"/>
    </location>
</feature>
<dbReference type="AlphaFoldDB" id="A0A424YG00"/>
<feature type="domain" description="Nitroreductase" evidence="3">
    <location>
        <begin position="70"/>
        <end position="149"/>
    </location>
</feature>
<dbReference type="Pfam" id="PF00881">
    <property type="entry name" value="Nitroreductase"/>
    <property type="match status" value="2"/>
</dbReference>
<gene>
    <name evidence="4" type="ORF">D5R97_04060</name>
</gene>
<proteinExistence type="inferred from homology"/>
<name>A0A424YG00_9FIRM</name>
<comment type="similarity">
    <text evidence="1">Belongs to the nitroreductase family.</text>
</comment>
<dbReference type="InterPro" id="IPR029479">
    <property type="entry name" value="Nitroreductase"/>
</dbReference>
<dbReference type="Proteomes" id="UP000285138">
    <property type="component" value="Unassembled WGS sequence"/>
</dbReference>
<reference evidence="4 5" key="1">
    <citation type="submission" date="2018-08" db="EMBL/GenBank/DDBJ databases">
        <title>The metabolism and importance of syntrophic acetate oxidation coupled to methane or sulfide production in haloalkaline environments.</title>
        <authorList>
            <person name="Timmers P.H.A."/>
            <person name="Vavourakis C.D."/>
            <person name="Sorokin D.Y."/>
            <person name="Sinninghe Damste J.S."/>
            <person name="Muyzer G."/>
            <person name="Stams A.J.M."/>
            <person name="Plugge C.M."/>
        </authorList>
    </citation>
    <scope>NUCLEOTIDE SEQUENCE [LARGE SCALE GENOMIC DNA]</scope>
    <source>
        <strain evidence="4">MSAO_Bac1</strain>
    </source>
</reference>
<dbReference type="PANTHER" id="PTHR43673">
    <property type="entry name" value="NAD(P)H NITROREDUCTASE YDGI-RELATED"/>
    <property type="match status" value="1"/>
</dbReference>
<evidence type="ECO:0000259" key="3">
    <source>
        <dbReference type="Pfam" id="PF00881"/>
    </source>
</evidence>
<dbReference type="Gene3D" id="3.40.109.10">
    <property type="entry name" value="NADH Oxidase"/>
    <property type="match status" value="1"/>
</dbReference>
<keyword evidence="2" id="KW-0560">Oxidoreductase</keyword>
<evidence type="ECO:0000313" key="4">
    <source>
        <dbReference type="EMBL" id="RQD76777.1"/>
    </source>
</evidence>
<dbReference type="GO" id="GO:0016491">
    <property type="term" value="F:oxidoreductase activity"/>
    <property type="evidence" value="ECO:0007669"/>
    <property type="project" value="UniProtKB-KW"/>
</dbReference>
<dbReference type="EMBL" id="QZAA01000111">
    <property type="protein sequence ID" value="RQD76777.1"/>
    <property type="molecule type" value="Genomic_DNA"/>
</dbReference>
<evidence type="ECO:0000256" key="2">
    <source>
        <dbReference type="ARBA" id="ARBA00023002"/>
    </source>
</evidence>
<dbReference type="PANTHER" id="PTHR43673:SF10">
    <property type="entry name" value="NADH DEHYDROGENASE_NAD(P)H NITROREDUCTASE XCC3605-RELATED"/>
    <property type="match status" value="1"/>
</dbReference>
<protein>
    <submittedName>
        <fullName evidence="4">Nitroreductase</fullName>
    </submittedName>
</protein>
<accession>A0A424YG00</accession>
<dbReference type="CDD" id="cd02139">
    <property type="entry name" value="nitroreductase"/>
    <property type="match status" value="1"/>
</dbReference>
<sequence>MEEVVNTRKSVRKYRPDPVDRQVLTKVLEVARKAPSWKNLQCWRYILVEGEGTREKLAEALPSANPARKGIVQAPLTVVLCANPEESGVSQGKEYYLVDAGITMEHLVLAAAAQGLGTCWVAWFQEEPVKELLGIPDPYRVVAMTPLGYPAQEPKEQPRKELSEIVFSEEWGKRIDFD</sequence>
<comment type="caution">
    <text evidence="4">The sequence shown here is derived from an EMBL/GenBank/DDBJ whole genome shotgun (WGS) entry which is preliminary data.</text>
</comment>
<evidence type="ECO:0000256" key="1">
    <source>
        <dbReference type="ARBA" id="ARBA00007118"/>
    </source>
</evidence>
<dbReference type="InterPro" id="IPR000415">
    <property type="entry name" value="Nitroreductase-like"/>
</dbReference>
<evidence type="ECO:0000313" key="5">
    <source>
        <dbReference type="Proteomes" id="UP000285138"/>
    </source>
</evidence>